<dbReference type="Pfam" id="PF10861">
    <property type="entry name" value="DUF2784"/>
    <property type="match status" value="1"/>
</dbReference>
<evidence type="ECO:0000313" key="3">
    <source>
        <dbReference type="Proteomes" id="UP000537718"/>
    </source>
</evidence>
<comment type="caution">
    <text evidence="2">The sequence shown here is derived from an EMBL/GenBank/DDBJ whole genome shotgun (WGS) entry which is preliminary data.</text>
</comment>
<organism evidence="2 3">
    <name type="scientific">Pedobacter cryoconitis</name>
    <dbReference type="NCBI Taxonomy" id="188932"/>
    <lineage>
        <taxon>Bacteria</taxon>
        <taxon>Pseudomonadati</taxon>
        <taxon>Bacteroidota</taxon>
        <taxon>Sphingobacteriia</taxon>
        <taxon>Sphingobacteriales</taxon>
        <taxon>Sphingobacteriaceae</taxon>
        <taxon>Pedobacter</taxon>
    </lineage>
</organism>
<sequence length="123" mass="14371">MNYLLLDWFFTLLHLIIIGFNLLGWIWQSTRKLHLMVVALTLGCWLILGIWYGLGYCPITDWQWQIKEKLGEVNLPNSFIKYYADKISGQDISSLFIDIVTGVSFALAVILTIYMNFIKRKHI</sequence>
<keyword evidence="1" id="KW-1133">Transmembrane helix</keyword>
<name>A0A7W8YSN1_9SPHI</name>
<dbReference type="EMBL" id="JACHCF010000004">
    <property type="protein sequence ID" value="MBB5621059.1"/>
    <property type="molecule type" value="Genomic_DNA"/>
</dbReference>
<feature type="transmembrane region" description="Helical" evidence="1">
    <location>
        <begin position="33"/>
        <end position="54"/>
    </location>
</feature>
<evidence type="ECO:0000313" key="2">
    <source>
        <dbReference type="EMBL" id="MBB5621059.1"/>
    </source>
</evidence>
<dbReference type="InterPro" id="IPR021218">
    <property type="entry name" value="DUF2784"/>
</dbReference>
<reference evidence="2 3" key="1">
    <citation type="submission" date="2020-08" db="EMBL/GenBank/DDBJ databases">
        <title>Genomic Encyclopedia of Type Strains, Phase IV (KMG-V): Genome sequencing to study the core and pangenomes of soil and plant-associated prokaryotes.</title>
        <authorList>
            <person name="Whitman W."/>
        </authorList>
    </citation>
    <scope>NUCLEOTIDE SEQUENCE [LARGE SCALE GENOMIC DNA]</scope>
    <source>
        <strain evidence="2 3">MP7CTX6</strain>
    </source>
</reference>
<evidence type="ECO:0000256" key="1">
    <source>
        <dbReference type="SAM" id="Phobius"/>
    </source>
</evidence>
<dbReference type="RefSeq" id="WP_183867049.1">
    <property type="nucleotide sequence ID" value="NZ_JACHCF010000004.1"/>
</dbReference>
<protein>
    <recommendedName>
        <fullName evidence="4">DUF2784 domain-containing protein</fullName>
    </recommendedName>
</protein>
<evidence type="ECO:0008006" key="4">
    <source>
        <dbReference type="Google" id="ProtNLM"/>
    </source>
</evidence>
<feature type="transmembrane region" description="Helical" evidence="1">
    <location>
        <begin position="6"/>
        <end position="26"/>
    </location>
</feature>
<proteinExistence type="predicted"/>
<feature type="transmembrane region" description="Helical" evidence="1">
    <location>
        <begin position="95"/>
        <end position="117"/>
    </location>
</feature>
<dbReference type="AlphaFoldDB" id="A0A7W8YSN1"/>
<gene>
    <name evidence="2" type="ORF">HDE69_002112</name>
</gene>
<dbReference type="Proteomes" id="UP000537718">
    <property type="component" value="Unassembled WGS sequence"/>
</dbReference>
<accession>A0A7W8YSN1</accession>
<keyword evidence="1" id="KW-0472">Membrane</keyword>
<keyword evidence="1" id="KW-0812">Transmembrane</keyword>